<dbReference type="Proteomes" id="UP000828048">
    <property type="component" value="Chromosome 11"/>
</dbReference>
<evidence type="ECO:0000313" key="1">
    <source>
        <dbReference type="EMBL" id="KAH7855935.1"/>
    </source>
</evidence>
<name>A0ACB7YR19_9ERIC</name>
<accession>A0ACB7YR19</accession>
<gene>
    <name evidence="1" type="ORF">Vadar_030745</name>
</gene>
<keyword evidence="2" id="KW-1185">Reference proteome</keyword>
<comment type="caution">
    <text evidence="1">The sequence shown here is derived from an EMBL/GenBank/DDBJ whole genome shotgun (WGS) entry which is preliminary data.</text>
</comment>
<proteinExistence type="predicted"/>
<dbReference type="EMBL" id="CM037161">
    <property type="protein sequence ID" value="KAH7855935.1"/>
    <property type="molecule type" value="Genomic_DNA"/>
</dbReference>
<protein>
    <submittedName>
        <fullName evidence="1">Uncharacterized protein</fullName>
    </submittedName>
</protein>
<organism evidence="1 2">
    <name type="scientific">Vaccinium darrowii</name>
    <dbReference type="NCBI Taxonomy" id="229202"/>
    <lineage>
        <taxon>Eukaryota</taxon>
        <taxon>Viridiplantae</taxon>
        <taxon>Streptophyta</taxon>
        <taxon>Embryophyta</taxon>
        <taxon>Tracheophyta</taxon>
        <taxon>Spermatophyta</taxon>
        <taxon>Magnoliopsida</taxon>
        <taxon>eudicotyledons</taxon>
        <taxon>Gunneridae</taxon>
        <taxon>Pentapetalae</taxon>
        <taxon>asterids</taxon>
        <taxon>Ericales</taxon>
        <taxon>Ericaceae</taxon>
        <taxon>Vaccinioideae</taxon>
        <taxon>Vaccinieae</taxon>
        <taxon>Vaccinium</taxon>
    </lineage>
</organism>
<reference evidence="1 2" key="1">
    <citation type="journal article" date="2021" name="Hortic Res">
        <title>High-quality reference genome and annotation aids understanding of berry development for evergreen blueberry (Vaccinium darrowii).</title>
        <authorList>
            <person name="Yu J."/>
            <person name="Hulse-Kemp A.M."/>
            <person name="Babiker E."/>
            <person name="Staton M."/>
        </authorList>
    </citation>
    <scope>NUCLEOTIDE SEQUENCE [LARGE SCALE GENOMIC DNA]</scope>
    <source>
        <strain evidence="2">cv. NJ 8807/NJ 8810</strain>
        <tissue evidence="1">Young leaf</tissue>
    </source>
</reference>
<evidence type="ECO:0000313" key="2">
    <source>
        <dbReference type="Proteomes" id="UP000828048"/>
    </source>
</evidence>
<sequence>MNPTSLIPTESANLFFPLILLLPLLFILLLTHHTSTKKQPPLPPGPSPWPIVGNLFQLGKTPHIALANLAKVHGPLMLLKIGTRPLIVGSSPEAAREILKTHNRSLSGRSISHTIRIKGSKLHNLQLVLHDECNDKWRRVKSIYKTEFFSAKVLESQVEMRERKIRELVRYIGLKEDGQVRAVKIKEVVTFTAINIVSCALVSRDFVDLEGRGVGEGLMENVRRFAESAAKPQLGDMFGVLSWWDLQGMYKELMGIFGRVCGIWVGMVEEKRDRQDGALGGRDFADALIQSGFSDDQINALFMELFSAGIESTSATTEWALTELMRNPESMEKLREELSKEITGDIIKESDLPNLPYLDACLKETLRLHPPGPLLLPHRAIEECQVMGYTIPKDSQILVNMWAIARDPKLWDDPLSFKPERFLSTGMDYMGTDFEYFPFGSGRRFCPGQPLASRVVPVIIASLIHNFDWVLPGNIDPAQINMTDKLDMTMLKQEPLCAIPVSRRETMKL</sequence>